<reference evidence="1" key="1">
    <citation type="submission" date="2023-06" db="EMBL/GenBank/DDBJ databases">
        <title>Genome-scale phylogeny and comparative genomics of the fungal order Sordariales.</title>
        <authorList>
            <consortium name="Lawrence Berkeley National Laboratory"/>
            <person name="Hensen N."/>
            <person name="Bonometti L."/>
            <person name="Westerberg I."/>
            <person name="Brannstrom I.O."/>
            <person name="Guillou S."/>
            <person name="Cros-Aarteil S."/>
            <person name="Calhoun S."/>
            <person name="Haridas S."/>
            <person name="Kuo A."/>
            <person name="Mondo S."/>
            <person name="Pangilinan J."/>
            <person name="Riley R."/>
            <person name="LaButti K."/>
            <person name="Andreopoulos B."/>
            <person name="Lipzen A."/>
            <person name="Chen C."/>
            <person name="Yanf M."/>
            <person name="Daum C."/>
            <person name="Ng V."/>
            <person name="Clum A."/>
            <person name="Steindorff A."/>
            <person name="Ohm R."/>
            <person name="Martin F."/>
            <person name="Silar P."/>
            <person name="Natvig D."/>
            <person name="Lalanne C."/>
            <person name="Gautier V."/>
            <person name="Ament-velasquez S.L."/>
            <person name="Kruys A."/>
            <person name="Hutchinson M.I."/>
            <person name="Powell A.J."/>
            <person name="Barry K."/>
            <person name="Miller A.N."/>
            <person name="Grigoriev I.V."/>
            <person name="Debuchy R."/>
            <person name="Gladieux P."/>
            <person name="Thoren M.H."/>
            <person name="Johannesson H."/>
        </authorList>
    </citation>
    <scope>NUCLEOTIDE SEQUENCE</scope>
    <source>
        <strain evidence="1">SMH3187-1</strain>
    </source>
</reference>
<evidence type="ECO:0000313" key="2">
    <source>
        <dbReference type="Proteomes" id="UP001172155"/>
    </source>
</evidence>
<dbReference type="EMBL" id="JAUKUD010000007">
    <property type="protein sequence ID" value="KAK0738470.1"/>
    <property type="molecule type" value="Genomic_DNA"/>
</dbReference>
<comment type="caution">
    <text evidence="1">The sequence shown here is derived from an EMBL/GenBank/DDBJ whole genome shotgun (WGS) entry which is preliminary data.</text>
</comment>
<name>A0AA40EFY8_9PEZI</name>
<organism evidence="1 2">
    <name type="scientific">Schizothecium vesticola</name>
    <dbReference type="NCBI Taxonomy" id="314040"/>
    <lineage>
        <taxon>Eukaryota</taxon>
        <taxon>Fungi</taxon>
        <taxon>Dikarya</taxon>
        <taxon>Ascomycota</taxon>
        <taxon>Pezizomycotina</taxon>
        <taxon>Sordariomycetes</taxon>
        <taxon>Sordariomycetidae</taxon>
        <taxon>Sordariales</taxon>
        <taxon>Schizotheciaceae</taxon>
        <taxon>Schizothecium</taxon>
    </lineage>
</organism>
<proteinExistence type="predicted"/>
<dbReference type="AlphaFoldDB" id="A0AA40EFY8"/>
<sequence length="306" mass="34683">MVSSLQTKRGRREWPRRREREKRPRVLTLGVGYVADERASTVIWPEWWSRCSDGPCLAFAGWVMAEIYDFESDVSDQLVVCHERRKYSCEASCNGGEAPRMTTSRFQDNGNQLRTATSEFPSWSSRKCQGHLLRRYEGRQTQPRITMSRTSWKQLPPYFSSSPFFEQGAKADGTTNPVALFTRSTAVVYRWGRQRGIKRCSICRRGRPPTKGVGYGKALETSFPLHPRPTATHCRLLHWSSFGGGEGVFAVHCAVHSMRMYGRSHARVGESVVFVRFPLSSGGDMKKAHQYQQIISSGGRVSSVCM</sequence>
<accession>A0AA40EFY8</accession>
<protein>
    <submittedName>
        <fullName evidence="1">Uncharacterized protein</fullName>
    </submittedName>
</protein>
<keyword evidence="2" id="KW-1185">Reference proteome</keyword>
<evidence type="ECO:0000313" key="1">
    <source>
        <dbReference type="EMBL" id="KAK0738470.1"/>
    </source>
</evidence>
<dbReference type="Proteomes" id="UP001172155">
    <property type="component" value="Unassembled WGS sequence"/>
</dbReference>
<gene>
    <name evidence="1" type="ORF">B0T18DRAFT_247412</name>
</gene>